<protein>
    <submittedName>
        <fullName evidence="3">Uncharacterized protein</fullName>
    </submittedName>
</protein>
<feature type="region of interest" description="Disordered" evidence="1">
    <location>
        <begin position="33"/>
        <end position="245"/>
    </location>
</feature>
<gene>
    <name evidence="3" type="ORF">IWQ62_006703</name>
</gene>
<dbReference type="AlphaFoldDB" id="A0A9W8AHH8"/>
<reference evidence="3" key="1">
    <citation type="submission" date="2022-07" db="EMBL/GenBank/DDBJ databases">
        <title>Phylogenomic reconstructions and comparative analyses of Kickxellomycotina fungi.</title>
        <authorList>
            <person name="Reynolds N.K."/>
            <person name="Stajich J.E."/>
            <person name="Barry K."/>
            <person name="Grigoriev I.V."/>
            <person name="Crous P."/>
            <person name="Smith M.E."/>
        </authorList>
    </citation>
    <scope>NUCLEOTIDE SEQUENCE</scope>
    <source>
        <strain evidence="3">RSA 1196</strain>
    </source>
</reference>
<feature type="signal peptide" evidence="2">
    <location>
        <begin position="1"/>
        <end position="28"/>
    </location>
</feature>
<feature type="compositionally biased region" description="Polar residues" evidence="1">
    <location>
        <begin position="33"/>
        <end position="104"/>
    </location>
</feature>
<keyword evidence="2" id="KW-0732">Signal</keyword>
<feature type="compositionally biased region" description="Polar residues" evidence="1">
    <location>
        <begin position="159"/>
        <end position="180"/>
    </location>
</feature>
<evidence type="ECO:0000256" key="2">
    <source>
        <dbReference type="SAM" id="SignalP"/>
    </source>
</evidence>
<evidence type="ECO:0000256" key="1">
    <source>
        <dbReference type="SAM" id="MobiDB-lite"/>
    </source>
</evidence>
<evidence type="ECO:0000313" key="4">
    <source>
        <dbReference type="Proteomes" id="UP001150925"/>
    </source>
</evidence>
<feature type="chain" id="PRO_5040950071" evidence="2">
    <location>
        <begin position="29"/>
        <end position="245"/>
    </location>
</feature>
<feature type="compositionally biased region" description="Low complexity" evidence="1">
    <location>
        <begin position="115"/>
        <end position="124"/>
    </location>
</feature>
<sequence length="245" mass="25743">LILIPFTTLTMKAHLLTSLALVLSATYAQTNTQPMVNPNPGNNVSNMPPSGASPSSQVNLNSNAATPQSGDVNQLTTNGDSSQVQPATVPRTGQQQAPTQSIGNPPTGKLIPDTNNQPAQQAQPENSTTPKVTTEADRNRVEAPVQTNNNIPVARQAISGPSGNTEDVSQANYAQQSNVAPRSGAEVVAQQPTGYTSDNTGVVPQGQSNYNTYSQQAGTTYLNYPTQPSQQQVYQTNPASTNQIS</sequence>
<organism evidence="3 4">
    <name type="scientific">Dispira parvispora</name>
    <dbReference type="NCBI Taxonomy" id="1520584"/>
    <lineage>
        <taxon>Eukaryota</taxon>
        <taxon>Fungi</taxon>
        <taxon>Fungi incertae sedis</taxon>
        <taxon>Zoopagomycota</taxon>
        <taxon>Kickxellomycotina</taxon>
        <taxon>Dimargaritomycetes</taxon>
        <taxon>Dimargaritales</taxon>
        <taxon>Dimargaritaceae</taxon>
        <taxon>Dispira</taxon>
    </lineage>
</organism>
<feature type="non-terminal residue" evidence="3">
    <location>
        <position position="1"/>
    </location>
</feature>
<proteinExistence type="predicted"/>
<accession>A0A9W8AHH8</accession>
<dbReference type="Proteomes" id="UP001150925">
    <property type="component" value="Unassembled WGS sequence"/>
</dbReference>
<feature type="compositionally biased region" description="Polar residues" evidence="1">
    <location>
        <begin position="190"/>
        <end position="245"/>
    </location>
</feature>
<evidence type="ECO:0000313" key="3">
    <source>
        <dbReference type="EMBL" id="KAJ1949602.1"/>
    </source>
</evidence>
<dbReference type="EMBL" id="JANBPY010003969">
    <property type="protein sequence ID" value="KAJ1949602.1"/>
    <property type="molecule type" value="Genomic_DNA"/>
</dbReference>
<name>A0A9W8AHH8_9FUNG</name>
<keyword evidence="4" id="KW-1185">Reference proteome</keyword>
<comment type="caution">
    <text evidence="3">The sequence shown here is derived from an EMBL/GenBank/DDBJ whole genome shotgun (WGS) entry which is preliminary data.</text>
</comment>